<evidence type="ECO:0000256" key="12">
    <source>
        <dbReference type="SAM" id="MobiDB-lite"/>
    </source>
</evidence>
<evidence type="ECO:0000256" key="10">
    <source>
        <dbReference type="ARBA" id="ARBA00023288"/>
    </source>
</evidence>
<evidence type="ECO:0000256" key="9">
    <source>
        <dbReference type="ARBA" id="ARBA00023280"/>
    </source>
</evidence>
<organismHost>
    <name type="scientific">Pan troglodytes</name>
    <name type="common">Chimpanzee</name>
    <dbReference type="NCBI Taxonomy" id="9598"/>
</organismHost>
<dbReference type="Pfam" id="PF00469">
    <property type="entry name" value="F-protein"/>
    <property type="match status" value="1"/>
</dbReference>
<dbReference type="EMBL" id="KJ461715">
    <property type="protein sequence ID" value="AIG51577.1"/>
    <property type="molecule type" value="Genomic_RNA"/>
</dbReference>
<keyword evidence="7 11" id="KW-0843">Virulence</keyword>
<organismHost>
    <name type="scientific">Cercopithecidae</name>
    <name type="common">Old World monkeys</name>
    <dbReference type="NCBI Taxonomy" id="9527"/>
</organismHost>
<evidence type="ECO:0000313" key="13">
    <source>
        <dbReference type="EMBL" id="AIG51577.1"/>
    </source>
</evidence>
<comment type="similarity">
    <text evidence="1 11">Belongs to the lentivirus primate group Nef protein family.</text>
</comment>
<dbReference type="SUPFAM" id="SSF55671">
    <property type="entry name" value="Regulatory factor Nef"/>
    <property type="match status" value="1"/>
</dbReference>
<keyword evidence="10 11" id="KW-0449">Lipoprotein</keyword>
<keyword evidence="8" id="KW-0472">Membrane</keyword>
<protein>
    <recommendedName>
        <fullName evidence="2 11">Protein Nef</fullName>
    </recommendedName>
</protein>
<proteinExistence type="inferred from homology"/>
<evidence type="ECO:0000256" key="7">
    <source>
        <dbReference type="ARBA" id="ARBA00023026"/>
    </source>
</evidence>
<evidence type="ECO:0000256" key="4">
    <source>
        <dbReference type="ARBA" id="ARBA00022581"/>
    </source>
</evidence>
<evidence type="ECO:0000256" key="2">
    <source>
        <dbReference type="ARBA" id="ARBA00013526"/>
    </source>
</evidence>
<evidence type="ECO:0000256" key="6">
    <source>
        <dbReference type="ARBA" id="ARBA00022870"/>
    </source>
</evidence>
<keyword evidence="4" id="KW-0945">Host-virus interaction</keyword>
<feature type="region of interest" description="Disordered" evidence="12">
    <location>
        <begin position="1"/>
        <end position="23"/>
    </location>
</feature>
<reference evidence="13" key="1">
    <citation type="journal article" date="2014" name="Retrovirology">
        <title>Discovery and full genome characterization of a new SIV lineage infecting red-tailed guenons (Cercopithecus ascanius schmidti) in Kibale National Park, Uganda.</title>
        <authorList>
            <person name="Lauck M."/>
            <person name="Switzer W.M."/>
            <person name="Sibley S.D."/>
            <person name="Hyeroba D."/>
            <person name="Tumukunde A."/>
            <person name="Weny G."/>
            <person name="Shankar A."/>
            <person name="Greene J.M."/>
            <person name="Ericsen A.J."/>
            <person name="Zheng H."/>
            <person name="Ting N."/>
            <person name="Chapman C.A."/>
            <person name="Friedrich T.C."/>
            <person name="Goldberg T.L."/>
            <person name="O'Connor D.H."/>
        </authorList>
    </citation>
    <scope>NUCLEOTIDE SEQUENCE</scope>
    <source>
        <strain evidence="13">RT08</strain>
    </source>
</reference>
<organism evidence="13">
    <name type="scientific">Simian immunodeficiency virus</name>
    <name type="common">SIV</name>
    <dbReference type="NCBI Taxonomy" id="11723"/>
    <lineage>
        <taxon>Viruses</taxon>
        <taxon>Riboviria</taxon>
        <taxon>Pararnavirae</taxon>
        <taxon>Artverviricota</taxon>
        <taxon>Revtraviricetes</taxon>
        <taxon>Ortervirales</taxon>
        <taxon>Retroviridae</taxon>
        <taxon>Orthoretrovirinae</taxon>
        <taxon>Lentivirus</taxon>
        <taxon>Lentivirus simimdef</taxon>
    </lineage>
</organism>
<dbReference type="InterPro" id="IPR001558">
    <property type="entry name" value="HIV_Nef"/>
</dbReference>
<evidence type="ECO:0000256" key="5">
    <source>
        <dbReference type="ARBA" id="ARBA00022707"/>
    </source>
</evidence>
<keyword evidence="6" id="KW-1043">Host membrane</keyword>
<keyword evidence="9 11" id="KW-0899">Viral immunoevasion</keyword>
<evidence type="ECO:0000256" key="3">
    <source>
        <dbReference type="ARBA" id="ARBA00022511"/>
    </source>
</evidence>
<evidence type="ECO:0000256" key="1">
    <source>
        <dbReference type="ARBA" id="ARBA00006933"/>
    </source>
</evidence>
<dbReference type="InterPro" id="IPR027481">
    <property type="entry name" value="HIV-1_Nef_core_sf"/>
</dbReference>
<keyword evidence="5 11" id="KW-0519">Myristate</keyword>
<accession>A0A075T1Z1</accession>
<feature type="region of interest" description="Disordered" evidence="12">
    <location>
        <begin position="37"/>
        <end position="63"/>
    </location>
</feature>
<dbReference type="Gene3D" id="3.30.62.10">
    <property type="entry name" value="Nef Regulatory Factor"/>
    <property type="match status" value="1"/>
</dbReference>
<feature type="compositionally biased region" description="Basic and acidic residues" evidence="12">
    <location>
        <begin position="48"/>
        <end position="59"/>
    </location>
</feature>
<name>A0A075T1Z1_SIV</name>
<dbReference type="GO" id="GO:0005525">
    <property type="term" value="F:GTP binding"/>
    <property type="evidence" value="ECO:0007669"/>
    <property type="project" value="InterPro"/>
</dbReference>
<evidence type="ECO:0000256" key="11">
    <source>
        <dbReference type="RuleBase" id="RU000344"/>
    </source>
</evidence>
<evidence type="ECO:0000256" key="8">
    <source>
        <dbReference type="ARBA" id="ARBA00023136"/>
    </source>
</evidence>
<keyword evidence="3" id="KW-1032">Host cell membrane</keyword>
<sequence>MGSKNSKQQSSQPGTPSPYSPGTGQKLCWRLCGSLPRELLPSQGGSGREPRYSSIKEEAAQPGEVVPLRYNEGDYTRTDDEEEVGFPVRPQVPIRTMTFKTAVDFSWFLKEKGGLEGLFYSPERHQKLDLYAYHVWGLTPGWQGYTQGPGPRFPTCFGILWELVPVEVGPQGLGEGDERAKLLHAGQQSFQDPYGEVLAWHFNPTLAFEPGILKADKLGQQPLPGQETFLTGRD</sequence>